<dbReference type="Gene3D" id="3.40.50.1240">
    <property type="entry name" value="Phosphoglycerate mutase-like"/>
    <property type="match status" value="1"/>
</dbReference>
<dbReference type="AlphaFoldDB" id="A0AAP8MBR3"/>
<dbReference type="InterPro" id="IPR013078">
    <property type="entry name" value="His_Pase_superF_clade-1"/>
</dbReference>
<evidence type="ECO:0000313" key="2">
    <source>
        <dbReference type="EMBL" id="PLW84868.1"/>
    </source>
</evidence>
<dbReference type="RefSeq" id="WP_066052709.1">
    <property type="nucleotide sequence ID" value="NZ_BMYL01000006.1"/>
</dbReference>
<protein>
    <submittedName>
        <fullName evidence="2">Phosphoglycerate mutase</fullName>
    </submittedName>
</protein>
<dbReference type="SMART" id="SM00855">
    <property type="entry name" value="PGAM"/>
    <property type="match status" value="1"/>
</dbReference>
<dbReference type="InterPro" id="IPR029033">
    <property type="entry name" value="His_PPase_superfam"/>
</dbReference>
<dbReference type="Pfam" id="PF00300">
    <property type="entry name" value="His_Phos_1"/>
    <property type="match status" value="1"/>
</dbReference>
<name>A0AAP8MBR3_9GAMM</name>
<gene>
    <name evidence="2" type="ORF">C0029_17900</name>
</gene>
<proteinExistence type="predicted"/>
<organism evidence="2 3">
    <name type="scientific">Halioglobus japonicus</name>
    <dbReference type="NCBI Taxonomy" id="930805"/>
    <lineage>
        <taxon>Bacteria</taxon>
        <taxon>Pseudomonadati</taxon>
        <taxon>Pseudomonadota</taxon>
        <taxon>Gammaproteobacteria</taxon>
        <taxon>Cellvibrionales</taxon>
        <taxon>Halieaceae</taxon>
        <taxon>Halioglobus</taxon>
    </lineage>
</organism>
<feature type="region of interest" description="Disordered" evidence="1">
    <location>
        <begin position="14"/>
        <end position="33"/>
    </location>
</feature>
<evidence type="ECO:0000256" key="1">
    <source>
        <dbReference type="SAM" id="MobiDB-lite"/>
    </source>
</evidence>
<dbReference type="Proteomes" id="UP000235162">
    <property type="component" value="Unassembled WGS sequence"/>
</dbReference>
<accession>A0AAP8MBR3</accession>
<comment type="caution">
    <text evidence="2">The sequence shown here is derived from an EMBL/GenBank/DDBJ whole genome shotgun (WGS) entry which is preliminary data.</text>
</comment>
<keyword evidence="3" id="KW-1185">Reference proteome</keyword>
<dbReference type="SUPFAM" id="SSF53254">
    <property type="entry name" value="Phosphoglycerate mutase-like"/>
    <property type="match status" value="1"/>
</dbReference>
<dbReference type="CDD" id="cd07067">
    <property type="entry name" value="HP_PGM_like"/>
    <property type="match status" value="1"/>
</dbReference>
<dbReference type="KEGG" id="hja:BST95_00840"/>
<reference evidence="2 3" key="1">
    <citation type="submission" date="2018-01" db="EMBL/GenBank/DDBJ databases">
        <title>The draft genome sequence of Halioglobus japonicus S1-36.</title>
        <authorList>
            <person name="Du Z.-J."/>
            <person name="Shi M.-J."/>
        </authorList>
    </citation>
    <scope>NUCLEOTIDE SEQUENCE [LARGE SCALE GENOMIC DNA]</scope>
    <source>
        <strain evidence="2 3">S1-36</strain>
    </source>
</reference>
<sequence>MKTLHLLRHAKSSWSEPGLADPERGLNKRGRRDAPRMGAALARDLAPLVMRVSPARRAQLTREGLCQGWPALADLPHITDEALYTFSVDVLYRWLQRLDDSLVEVFVIGHNPALTELVNELTGRHALDNLPTAGYARLSLGLERWSELRPGCGELALTLLPRTLQDG</sequence>
<evidence type="ECO:0000313" key="3">
    <source>
        <dbReference type="Proteomes" id="UP000235162"/>
    </source>
</evidence>
<dbReference type="EMBL" id="PKUR01000005">
    <property type="protein sequence ID" value="PLW84868.1"/>
    <property type="molecule type" value="Genomic_DNA"/>
</dbReference>